<dbReference type="AlphaFoldDB" id="A0A3D8SFG3"/>
<keyword evidence="3" id="KW-1185">Reference proteome</keyword>
<proteinExistence type="predicted"/>
<accession>A0A3D8SFG3</accession>
<evidence type="ECO:0000313" key="2">
    <source>
        <dbReference type="EMBL" id="RDW84864.1"/>
    </source>
</evidence>
<dbReference type="OrthoDB" id="10285010at2759"/>
<comment type="caution">
    <text evidence="2">The sequence shown here is derived from an EMBL/GenBank/DDBJ whole genome shotgun (WGS) entry which is preliminary data.</text>
</comment>
<dbReference type="EMBL" id="PDLM01000002">
    <property type="protein sequence ID" value="RDW84864.1"/>
    <property type="molecule type" value="Genomic_DNA"/>
</dbReference>
<keyword evidence="1" id="KW-0732">Signal</keyword>
<name>A0A3D8SFG3_9HELO</name>
<protein>
    <submittedName>
        <fullName evidence="2">Uncharacterized protein</fullName>
    </submittedName>
</protein>
<gene>
    <name evidence="2" type="ORF">BP6252_02454</name>
</gene>
<organism evidence="2 3">
    <name type="scientific">Coleophoma cylindrospora</name>
    <dbReference type="NCBI Taxonomy" id="1849047"/>
    <lineage>
        <taxon>Eukaryota</taxon>
        <taxon>Fungi</taxon>
        <taxon>Dikarya</taxon>
        <taxon>Ascomycota</taxon>
        <taxon>Pezizomycotina</taxon>
        <taxon>Leotiomycetes</taxon>
        <taxon>Helotiales</taxon>
        <taxon>Dermateaceae</taxon>
        <taxon>Coleophoma</taxon>
    </lineage>
</organism>
<evidence type="ECO:0000313" key="3">
    <source>
        <dbReference type="Proteomes" id="UP000256645"/>
    </source>
</evidence>
<evidence type="ECO:0000256" key="1">
    <source>
        <dbReference type="SAM" id="SignalP"/>
    </source>
</evidence>
<feature type="chain" id="PRO_5017695255" evidence="1">
    <location>
        <begin position="22"/>
        <end position="327"/>
    </location>
</feature>
<sequence length="327" mass="35870">MKTTAALSISILAAYASLAAARIPVAIGDHSAIHLDPIKIIPEPNGVISVEQPVPTAHLAMPLRKINITVTEKHEYRRLRMAQCCRDPACACIQFGQKELGHRFFDCAEVDDAFKANATICQLEAVEDHSVYNTKSIDAMVSGYEERVKNNAAFLHKVLEHSGLVSLFHNATGPVHHGHHFAWNIANAFASHFRHHNQNAHNGTFNWSVTLHSGVPVHHNTSTLPHPELIKLVWNTMKATAAKVNGTSHHEDGKLTQTKTITHKNFISPGGVFEDEMARLATSAPAWVTDDKPKALNLTHIFSPLEVDILQEATTDAVGITAIQLAF</sequence>
<feature type="signal peptide" evidence="1">
    <location>
        <begin position="1"/>
        <end position="21"/>
    </location>
</feature>
<dbReference type="Proteomes" id="UP000256645">
    <property type="component" value="Unassembled WGS sequence"/>
</dbReference>
<reference evidence="2 3" key="1">
    <citation type="journal article" date="2018" name="IMA Fungus">
        <title>IMA Genome-F 9: Draft genome sequence of Annulohypoxylon stygium, Aspergillus mulundensis, Berkeleyomyces basicola (syn. Thielaviopsis basicola), Ceratocystis smalleyi, two Cercospora beticola strains, Coleophoma cylindrospora, Fusarium fracticaudum, Phialophora cf. hyalina, and Morchella septimelata.</title>
        <authorList>
            <person name="Wingfield B.D."/>
            <person name="Bills G.F."/>
            <person name="Dong Y."/>
            <person name="Huang W."/>
            <person name="Nel W.J."/>
            <person name="Swalarsk-Parry B.S."/>
            <person name="Vaghefi N."/>
            <person name="Wilken P.M."/>
            <person name="An Z."/>
            <person name="de Beer Z.W."/>
            <person name="De Vos L."/>
            <person name="Chen L."/>
            <person name="Duong T.A."/>
            <person name="Gao Y."/>
            <person name="Hammerbacher A."/>
            <person name="Kikkert J.R."/>
            <person name="Li Y."/>
            <person name="Li H."/>
            <person name="Li K."/>
            <person name="Li Q."/>
            <person name="Liu X."/>
            <person name="Ma X."/>
            <person name="Naidoo K."/>
            <person name="Pethybridge S.J."/>
            <person name="Sun J."/>
            <person name="Steenkamp E.T."/>
            <person name="van der Nest M.A."/>
            <person name="van Wyk S."/>
            <person name="Wingfield M.J."/>
            <person name="Xiong C."/>
            <person name="Yue Q."/>
            <person name="Zhang X."/>
        </authorList>
    </citation>
    <scope>NUCLEOTIDE SEQUENCE [LARGE SCALE GENOMIC DNA]</scope>
    <source>
        <strain evidence="2 3">BP6252</strain>
    </source>
</reference>